<evidence type="ECO:0000259" key="11">
    <source>
        <dbReference type="PROSITE" id="PS51379"/>
    </source>
</evidence>
<dbReference type="InterPro" id="IPR050294">
    <property type="entry name" value="RnfB_subfamily"/>
</dbReference>
<sequence>MKRREFMFKMGQSAAAVTLGTGLLTWSGSASATYAIVPDSCNKTAGCGGNLDCIRVCPVDAFYQTEDKSMGVHPEECIDCGACEPECPAEAIFSDVDLPASVESSSLEHNLSVSQTGKNVTK</sequence>
<proteinExistence type="predicted"/>
<evidence type="ECO:0000256" key="10">
    <source>
        <dbReference type="SAM" id="SignalP"/>
    </source>
</evidence>
<comment type="function">
    <text evidence="9">Ferredoxins are iron-sulfur proteins that transfer electrons in a wide variety of metabolic reactions.</text>
</comment>
<evidence type="ECO:0000256" key="5">
    <source>
        <dbReference type="ARBA" id="ARBA00022723"/>
    </source>
</evidence>
<dbReference type="AlphaFoldDB" id="A0A450W2N6"/>
<dbReference type="SUPFAM" id="SSF54862">
    <property type="entry name" value="4Fe-4S ferredoxins"/>
    <property type="match status" value="1"/>
</dbReference>
<evidence type="ECO:0000313" key="14">
    <source>
        <dbReference type="EMBL" id="VFK11338.1"/>
    </source>
</evidence>
<dbReference type="Pfam" id="PF12838">
    <property type="entry name" value="Fer4_7"/>
    <property type="match status" value="1"/>
</dbReference>
<dbReference type="PANTHER" id="PTHR42859:SF2">
    <property type="entry name" value="FERREDOXIN"/>
    <property type="match status" value="1"/>
</dbReference>
<feature type="chain" id="PRO_5033432644" description="Ferredoxin" evidence="10">
    <location>
        <begin position="33"/>
        <end position="122"/>
    </location>
</feature>
<evidence type="ECO:0000256" key="8">
    <source>
        <dbReference type="ARBA" id="ARBA00023014"/>
    </source>
</evidence>
<keyword evidence="3 9" id="KW-0813">Transport</keyword>
<keyword evidence="4 9" id="KW-0004">4Fe-4S</keyword>
<feature type="domain" description="4Fe-4S ferredoxin-type" evidence="11">
    <location>
        <begin position="34"/>
        <end position="67"/>
    </location>
</feature>
<dbReference type="EMBL" id="CAADFL010000176">
    <property type="protein sequence ID" value="VFK11338.1"/>
    <property type="molecule type" value="Genomic_DNA"/>
</dbReference>
<accession>A0A450W2N6</accession>
<keyword evidence="8 9" id="KW-0411">Iron-sulfur</keyword>
<keyword evidence="7 9" id="KW-0408">Iron</keyword>
<dbReference type="InterPro" id="IPR017896">
    <property type="entry name" value="4Fe4S_Fe-S-bd"/>
</dbReference>
<comment type="cofactor">
    <cofactor evidence="2 9">
        <name>[4Fe-4S] cluster</name>
        <dbReference type="ChEBI" id="CHEBI:49883"/>
    </cofactor>
</comment>
<feature type="domain" description="4Fe-4S ferredoxin-type" evidence="11">
    <location>
        <begin position="68"/>
        <end position="97"/>
    </location>
</feature>
<dbReference type="PANTHER" id="PTHR42859">
    <property type="entry name" value="OXIDOREDUCTASE"/>
    <property type="match status" value="1"/>
</dbReference>
<evidence type="ECO:0000256" key="2">
    <source>
        <dbReference type="ARBA" id="ARBA00001966"/>
    </source>
</evidence>
<comment type="cofactor">
    <cofactor evidence="1">
        <name>[3Fe-4S] cluster</name>
        <dbReference type="ChEBI" id="CHEBI:21137"/>
    </cofactor>
</comment>
<evidence type="ECO:0000256" key="6">
    <source>
        <dbReference type="ARBA" id="ARBA00022982"/>
    </source>
</evidence>
<name>A0A450W2N6_9GAMM</name>
<dbReference type="PRINTS" id="PR00354">
    <property type="entry name" value="7FE8SFRDOXIN"/>
</dbReference>
<keyword evidence="5 9" id="KW-0479">Metal-binding</keyword>
<organism evidence="14">
    <name type="scientific">Candidatus Kentrum sp. FM</name>
    <dbReference type="NCBI Taxonomy" id="2126340"/>
    <lineage>
        <taxon>Bacteria</taxon>
        <taxon>Pseudomonadati</taxon>
        <taxon>Pseudomonadota</taxon>
        <taxon>Gammaproteobacteria</taxon>
        <taxon>Candidatus Kentrum</taxon>
    </lineage>
</organism>
<dbReference type="PROSITE" id="PS51379">
    <property type="entry name" value="4FE4S_FER_2"/>
    <property type="match status" value="2"/>
</dbReference>
<dbReference type="GO" id="GO:0051539">
    <property type="term" value="F:4 iron, 4 sulfur cluster binding"/>
    <property type="evidence" value="ECO:0007669"/>
    <property type="project" value="UniProtKB-UniRule"/>
</dbReference>
<dbReference type="InterPro" id="IPR017900">
    <property type="entry name" value="4Fe4S_Fe_S_CS"/>
</dbReference>
<dbReference type="GO" id="GO:0046872">
    <property type="term" value="F:metal ion binding"/>
    <property type="evidence" value="ECO:0007669"/>
    <property type="project" value="UniProtKB-UniRule"/>
</dbReference>
<evidence type="ECO:0000256" key="3">
    <source>
        <dbReference type="ARBA" id="ARBA00022448"/>
    </source>
</evidence>
<evidence type="ECO:0000256" key="4">
    <source>
        <dbReference type="ARBA" id="ARBA00022485"/>
    </source>
</evidence>
<reference evidence="14" key="1">
    <citation type="submission" date="2019-02" db="EMBL/GenBank/DDBJ databases">
        <authorList>
            <person name="Gruber-Vodicka R. H."/>
            <person name="Seah K. B. B."/>
        </authorList>
    </citation>
    <scope>NUCLEOTIDE SEQUENCE</scope>
    <source>
        <strain evidence="12">BECK_BZ163</strain>
        <strain evidence="14">BECK_BZ164</strain>
        <strain evidence="13">BECK_BZ165</strain>
    </source>
</reference>
<evidence type="ECO:0000313" key="12">
    <source>
        <dbReference type="EMBL" id="VFJ56838.1"/>
    </source>
</evidence>
<protein>
    <recommendedName>
        <fullName evidence="9">Ferredoxin</fullName>
    </recommendedName>
</protein>
<dbReference type="EMBL" id="CAADFA010000478">
    <property type="protein sequence ID" value="VFJ68218.1"/>
    <property type="molecule type" value="Genomic_DNA"/>
</dbReference>
<evidence type="ECO:0000256" key="9">
    <source>
        <dbReference type="RuleBase" id="RU365098"/>
    </source>
</evidence>
<keyword evidence="10" id="KW-0732">Signal</keyword>
<evidence type="ECO:0000313" key="13">
    <source>
        <dbReference type="EMBL" id="VFJ68218.1"/>
    </source>
</evidence>
<gene>
    <name evidence="12" type="ORF">BECKFM1743A_GA0114220_101764</name>
    <name evidence="14" type="ORF">BECKFM1743B_GA0114221_101761</name>
    <name evidence="13" type="ORF">BECKFM1743C_GA0114222_104782</name>
</gene>
<dbReference type="InterPro" id="IPR000813">
    <property type="entry name" value="7Fe_ferredoxin"/>
</dbReference>
<evidence type="ECO:0000256" key="7">
    <source>
        <dbReference type="ARBA" id="ARBA00023004"/>
    </source>
</evidence>
<feature type="signal peptide" evidence="10">
    <location>
        <begin position="1"/>
        <end position="32"/>
    </location>
</feature>
<evidence type="ECO:0000256" key="1">
    <source>
        <dbReference type="ARBA" id="ARBA00001927"/>
    </source>
</evidence>
<keyword evidence="6 9" id="KW-0249">Electron transport</keyword>
<dbReference type="EMBL" id="CAADEZ010000176">
    <property type="protein sequence ID" value="VFJ56838.1"/>
    <property type="molecule type" value="Genomic_DNA"/>
</dbReference>
<dbReference type="PROSITE" id="PS00198">
    <property type="entry name" value="4FE4S_FER_1"/>
    <property type="match status" value="1"/>
</dbReference>
<dbReference type="GO" id="GO:0009055">
    <property type="term" value="F:electron transfer activity"/>
    <property type="evidence" value="ECO:0007669"/>
    <property type="project" value="UniProtKB-UniRule"/>
</dbReference>
<dbReference type="Gene3D" id="3.30.70.20">
    <property type="match status" value="1"/>
</dbReference>